<evidence type="ECO:0000313" key="4">
    <source>
        <dbReference type="EMBL" id="CAA9372145.1"/>
    </source>
</evidence>
<organism evidence="4">
    <name type="scientific">uncultured Gemmatimonadota bacterium</name>
    <dbReference type="NCBI Taxonomy" id="203437"/>
    <lineage>
        <taxon>Bacteria</taxon>
        <taxon>Pseudomonadati</taxon>
        <taxon>Gemmatimonadota</taxon>
        <taxon>environmental samples</taxon>
    </lineage>
</organism>
<sequence>MKKTLGFLSLVAATALAAPAHAQLPNVTPFSFEVRGGLAFPTGDFGEGDDGEDGAIKSGTTLGANATFHFMPLLGIYAGYTRNQFDIDGLDDSSVIDQGFEGGIRVAIPTPLIPIDPYVKAGLVYHTLEYSDVPILGDIKTDNSLGFEVGAGVGIGLGPKLSFTPQVTYTRYEPKFDEEGLDFNVEHIRVDVGLRLRL</sequence>
<proteinExistence type="predicted"/>
<evidence type="ECO:0000259" key="3">
    <source>
        <dbReference type="Pfam" id="PF13505"/>
    </source>
</evidence>
<reference evidence="4" key="1">
    <citation type="submission" date="2020-02" db="EMBL/GenBank/DDBJ databases">
        <authorList>
            <person name="Meier V. D."/>
        </authorList>
    </citation>
    <scope>NUCLEOTIDE SEQUENCE</scope>
    <source>
        <strain evidence="4">AVDCRST_MAG89</strain>
    </source>
</reference>
<name>A0A6J4MZS7_9BACT</name>
<dbReference type="Pfam" id="PF13505">
    <property type="entry name" value="OMP_b-brl"/>
    <property type="match status" value="1"/>
</dbReference>
<feature type="signal peptide" evidence="2">
    <location>
        <begin position="1"/>
        <end position="22"/>
    </location>
</feature>
<dbReference type="InterPro" id="IPR027385">
    <property type="entry name" value="Beta-barrel_OMP"/>
</dbReference>
<evidence type="ECO:0000256" key="2">
    <source>
        <dbReference type="SAM" id="SignalP"/>
    </source>
</evidence>
<accession>A0A6J4MZS7</accession>
<dbReference type="InterPro" id="IPR011250">
    <property type="entry name" value="OMP/PagP_B-barrel"/>
</dbReference>
<keyword evidence="1 2" id="KW-0732">Signal</keyword>
<protein>
    <recommendedName>
        <fullName evidence="3">Outer membrane protein beta-barrel domain-containing protein</fullName>
    </recommendedName>
</protein>
<feature type="chain" id="PRO_5027072570" description="Outer membrane protein beta-barrel domain-containing protein" evidence="2">
    <location>
        <begin position="23"/>
        <end position="198"/>
    </location>
</feature>
<dbReference type="AlphaFoldDB" id="A0A6J4MZS7"/>
<dbReference type="SUPFAM" id="SSF56925">
    <property type="entry name" value="OMPA-like"/>
    <property type="match status" value="1"/>
</dbReference>
<evidence type="ECO:0000256" key="1">
    <source>
        <dbReference type="ARBA" id="ARBA00022729"/>
    </source>
</evidence>
<dbReference type="EMBL" id="CADCTV010000984">
    <property type="protein sequence ID" value="CAA9372145.1"/>
    <property type="molecule type" value="Genomic_DNA"/>
</dbReference>
<gene>
    <name evidence="4" type="ORF">AVDCRST_MAG89-4684</name>
</gene>
<dbReference type="Gene3D" id="2.40.160.20">
    <property type="match status" value="1"/>
</dbReference>
<feature type="domain" description="Outer membrane protein beta-barrel" evidence="3">
    <location>
        <begin position="9"/>
        <end position="191"/>
    </location>
</feature>